<dbReference type="Gene3D" id="3.30.420.10">
    <property type="entry name" value="Ribonuclease H-like superfamily/Ribonuclease H"/>
    <property type="match status" value="1"/>
</dbReference>
<dbReference type="GO" id="GO:0003676">
    <property type="term" value="F:nucleic acid binding"/>
    <property type="evidence" value="ECO:0007669"/>
    <property type="project" value="InterPro"/>
</dbReference>
<proteinExistence type="predicted"/>
<sequence length="312" mass="36393">MTKGTSILQELCIAILTLHSIVHMQWNEISTHLKVHPESARQMIQRSKAHVSDDFFALLNDVGHDEPVYPPGPSQKYPKGSEESERLKDVALKPESFGKNPVQLARLASLDIVPLTAYKYIHQHHNFAPYRPHCKPKLSQNNILSHIQFAQWALTQLQESFIFTDETWIEIGSPQGKLNIWRPVGSDPYDFAIPTDSRPQFTLMLSGHFANRYWGEPYIWVRETRSERKEHVQELRFENEQKRKYQEQLCTNACIPGTEEHSLLESINTEIHNYNQNWLPNEPRQMPQCPEWAFKEEVGERSKGGGMDWWMY</sequence>
<dbReference type="Proteomes" id="UP000276215">
    <property type="component" value="Unassembled WGS sequence"/>
</dbReference>
<evidence type="ECO:0000256" key="1">
    <source>
        <dbReference type="SAM" id="Coils"/>
    </source>
</evidence>
<reference evidence="2 3" key="1">
    <citation type="journal article" date="2018" name="Nat. Ecol. Evol.">
        <title>Pezizomycetes genomes reveal the molecular basis of ectomycorrhizal truffle lifestyle.</title>
        <authorList>
            <person name="Murat C."/>
            <person name="Payen T."/>
            <person name="Noel B."/>
            <person name="Kuo A."/>
            <person name="Morin E."/>
            <person name="Chen J."/>
            <person name="Kohler A."/>
            <person name="Krizsan K."/>
            <person name="Balestrini R."/>
            <person name="Da Silva C."/>
            <person name="Montanini B."/>
            <person name="Hainaut M."/>
            <person name="Levati E."/>
            <person name="Barry K.W."/>
            <person name="Belfiori B."/>
            <person name="Cichocki N."/>
            <person name="Clum A."/>
            <person name="Dockter R.B."/>
            <person name="Fauchery L."/>
            <person name="Guy J."/>
            <person name="Iotti M."/>
            <person name="Le Tacon F."/>
            <person name="Lindquist E.A."/>
            <person name="Lipzen A."/>
            <person name="Malagnac F."/>
            <person name="Mello A."/>
            <person name="Molinier V."/>
            <person name="Miyauchi S."/>
            <person name="Poulain J."/>
            <person name="Riccioni C."/>
            <person name="Rubini A."/>
            <person name="Sitrit Y."/>
            <person name="Splivallo R."/>
            <person name="Traeger S."/>
            <person name="Wang M."/>
            <person name="Zifcakova L."/>
            <person name="Wipf D."/>
            <person name="Zambonelli A."/>
            <person name="Paolocci F."/>
            <person name="Nowrousian M."/>
            <person name="Ottonello S."/>
            <person name="Baldrian P."/>
            <person name="Spatafora J.W."/>
            <person name="Henrissat B."/>
            <person name="Nagy L.G."/>
            <person name="Aury J.M."/>
            <person name="Wincker P."/>
            <person name="Grigoriev I.V."/>
            <person name="Bonfante P."/>
            <person name="Martin F.M."/>
        </authorList>
    </citation>
    <scope>NUCLEOTIDE SEQUENCE [LARGE SCALE GENOMIC DNA]</scope>
    <source>
        <strain evidence="2 3">120613-1</strain>
    </source>
</reference>
<dbReference type="OrthoDB" id="5278911at2759"/>
<dbReference type="EMBL" id="ML120353">
    <property type="protein sequence ID" value="RPB05365.1"/>
    <property type="molecule type" value="Genomic_DNA"/>
</dbReference>
<accession>A0A3N4KHM0</accession>
<dbReference type="AlphaFoldDB" id="A0A3N4KHM0"/>
<feature type="coiled-coil region" evidence="1">
    <location>
        <begin position="221"/>
        <end position="248"/>
    </location>
</feature>
<evidence type="ECO:0000313" key="3">
    <source>
        <dbReference type="Proteomes" id="UP000276215"/>
    </source>
</evidence>
<dbReference type="InterPro" id="IPR036397">
    <property type="entry name" value="RNaseH_sf"/>
</dbReference>
<name>A0A3N4KHM0_9PEZI</name>
<organism evidence="2 3">
    <name type="scientific">Choiromyces venosus 120613-1</name>
    <dbReference type="NCBI Taxonomy" id="1336337"/>
    <lineage>
        <taxon>Eukaryota</taxon>
        <taxon>Fungi</taxon>
        <taxon>Dikarya</taxon>
        <taxon>Ascomycota</taxon>
        <taxon>Pezizomycotina</taxon>
        <taxon>Pezizomycetes</taxon>
        <taxon>Pezizales</taxon>
        <taxon>Tuberaceae</taxon>
        <taxon>Choiromyces</taxon>
    </lineage>
</organism>
<evidence type="ECO:0000313" key="2">
    <source>
        <dbReference type="EMBL" id="RPB05365.1"/>
    </source>
</evidence>
<keyword evidence="1" id="KW-0175">Coiled coil</keyword>
<protein>
    <submittedName>
        <fullName evidence="2">Uncharacterized protein</fullName>
    </submittedName>
</protein>
<gene>
    <name evidence="2" type="ORF">L873DRAFT_1797700</name>
</gene>
<keyword evidence="3" id="KW-1185">Reference proteome</keyword>